<proteinExistence type="predicted"/>
<dbReference type="AlphaFoldDB" id="A0A1G5RRG1"/>
<name>A0A1G5RRG1_PSEXY</name>
<dbReference type="Proteomes" id="UP000199428">
    <property type="component" value="Unassembled WGS sequence"/>
</dbReference>
<evidence type="ECO:0000313" key="1">
    <source>
        <dbReference type="EMBL" id="SCZ76448.1"/>
    </source>
</evidence>
<dbReference type="RefSeq" id="WP_176757569.1">
    <property type="nucleotide sequence ID" value="NZ_FMWK01000001.1"/>
</dbReference>
<protein>
    <submittedName>
        <fullName evidence="1">Uncharacterized protein</fullName>
    </submittedName>
</protein>
<organism evidence="1 2">
    <name type="scientific">Pseudobutyrivibrio xylanivorans</name>
    <dbReference type="NCBI Taxonomy" id="185007"/>
    <lineage>
        <taxon>Bacteria</taxon>
        <taxon>Bacillati</taxon>
        <taxon>Bacillota</taxon>
        <taxon>Clostridia</taxon>
        <taxon>Lachnospirales</taxon>
        <taxon>Lachnospiraceae</taxon>
        <taxon>Pseudobutyrivibrio</taxon>
    </lineage>
</organism>
<sequence>MNYNDPEGDVSDVYDLSMNIEKTSDGANVTFAISNDDNQHATIIETEITNVTPPAAE</sequence>
<reference evidence="1 2" key="1">
    <citation type="submission" date="2016-10" db="EMBL/GenBank/DDBJ databases">
        <authorList>
            <person name="de Groot N.N."/>
        </authorList>
    </citation>
    <scope>NUCLEOTIDE SEQUENCE [LARGE SCALE GENOMIC DNA]</scope>
    <source>
        <strain evidence="1 2">DSM 10317</strain>
    </source>
</reference>
<dbReference type="EMBL" id="FMWK01000001">
    <property type="protein sequence ID" value="SCZ76448.1"/>
    <property type="molecule type" value="Genomic_DNA"/>
</dbReference>
<accession>A0A1G5RRG1</accession>
<gene>
    <name evidence="1" type="ORF">SAMN02910350_00259</name>
</gene>
<evidence type="ECO:0000313" key="2">
    <source>
        <dbReference type="Proteomes" id="UP000199428"/>
    </source>
</evidence>